<evidence type="ECO:0000256" key="10">
    <source>
        <dbReference type="ARBA" id="ARBA00022723"/>
    </source>
</evidence>
<dbReference type="PROSITE" id="PS00850">
    <property type="entry name" value="GLY_RADICAL_1"/>
    <property type="match status" value="1"/>
</dbReference>
<evidence type="ECO:0000313" key="21">
    <source>
        <dbReference type="EMBL" id="CAE0401906.1"/>
    </source>
</evidence>
<comment type="catalytic activity">
    <reaction evidence="16">
        <text>formate + acetyl-CoA = pyruvate + CoA</text>
        <dbReference type="Rhea" id="RHEA:11844"/>
        <dbReference type="ChEBI" id="CHEBI:15361"/>
        <dbReference type="ChEBI" id="CHEBI:15740"/>
        <dbReference type="ChEBI" id="CHEBI:57287"/>
        <dbReference type="ChEBI" id="CHEBI:57288"/>
        <dbReference type="EC" id="2.3.1.54"/>
    </reaction>
</comment>
<keyword evidence="14" id="KW-0411">Iron-sulfur</keyword>
<dbReference type="PROSITE" id="PS51554">
    <property type="entry name" value="PFL"/>
    <property type="match status" value="1"/>
</dbReference>
<keyword evidence="8" id="KW-0808">Transferase</keyword>
<comment type="subcellular location">
    <subcellularLocation>
        <location evidence="2">Cytoplasm</location>
    </subcellularLocation>
</comment>
<dbReference type="InterPro" id="IPR050244">
    <property type="entry name" value="Auton_GlycylRad_Cofactor"/>
</dbReference>
<dbReference type="GO" id="GO:0005829">
    <property type="term" value="C:cytosol"/>
    <property type="evidence" value="ECO:0007669"/>
    <property type="project" value="TreeGrafter"/>
</dbReference>
<keyword evidence="13" id="KW-0408">Iron</keyword>
<dbReference type="PROSITE" id="PS51918">
    <property type="entry name" value="RADICAL_SAM"/>
    <property type="match status" value="1"/>
</dbReference>
<comment type="cofactor">
    <cofactor evidence="1">
        <name>[4Fe-4S] cluster</name>
        <dbReference type="ChEBI" id="CHEBI:49883"/>
    </cofactor>
</comment>
<protein>
    <recommendedName>
        <fullName evidence="5">formate C-acetyltransferase</fullName>
        <ecNumber evidence="5">2.3.1.54</ecNumber>
    </recommendedName>
</protein>
<keyword evidence="6" id="KW-0004">4Fe-4S</keyword>
<dbReference type="GO" id="GO:0051539">
    <property type="term" value="F:4 iron, 4 sulfur cluster binding"/>
    <property type="evidence" value="ECO:0007669"/>
    <property type="project" value="UniProtKB-KW"/>
</dbReference>
<comment type="similarity">
    <text evidence="3">Belongs to the glycyl radical enzyme (GRE) family. PFL subfamily.</text>
</comment>
<dbReference type="PROSITE" id="PS01087">
    <property type="entry name" value="RADICAL_ACTIVATING"/>
    <property type="match status" value="1"/>
</dbReference>
<accession>A0A7S3P2I1</accession>
<evidence type="ECO:0000256" key="17">
    <source>
        <dbReference type="PROSITE-ProRule" id="PRU00493"/>
    </source>
</evidence>
<dbReference type="Pfam" id="PF02901">
    <property type="entry name" value="PFL-like"/>
    <property type="match status" value="1"/>
</dbReference>
<evidence type="ECO:0000256" key="4">
    <source>
        <dbReference type="ARBA" id="ARBA00009777"/>
    </source>
</evidence>
<proteinExistence type="inferred from homology"/>
<dbReference type="InterPro" id="IPR007197">
    <property type="entry name" value="rSAM"/>
</dbReference>
<evidence type="ECO:0000256" key="5">
    <source>
        <dbReference type="ARBA" id="ARBA00013214"/>
    </source>
</evidence>
<dbReference type="EC" id="2.3.1.54" evidence="5"/>
<comment type="similarity">
    <text evidence="4">Belongs to the organic radical-activating enzymes family.</text>
</comment>
<dbReference type="Gene3D" id="3.20.70.20">
    <property type="match status" value="1"/>
</dbReference>
<dbReference type="SFLD" id="SFLDS00029">
    <property type="entry name" value="Radical_SAM"/>
    <property type="match status" value="1"/>
</dbReference>
<dbReference type="GO" id="GO:0046872">
    <property type="term" value="F:metal ion binding"/>
    <property type="evidence" value="ECO:0007669"/>
    <property type="project" value="UniProtKB-KW"/>
</dbReference>
<evidence type="ECO:0000259" key="18">
    <source>
        <dbReference type="PROSITE" id="PS51149"/>
    </source>
</evidence>
<name>A0A7S3P2I1_9STRA</name>
<dbReference type="SUPFAM" id="SSF102114">
    <property type="entry name" value="Radical SAM enzymes"/>
    <property type="match status" value="1"/>
</dbReference>
<feature type="domain" description="PFL" evidence="19">
    <location>
        <begin position="113"/>
        <end position="714"/>
    </location>
</feature>
<evidence type="ECO:0000259" key="19">
    <source>
        <dbReference type="PROSITE" id="PS51554"/>
    </source>
</evidence>
<dbReference type="InterPro" id="IPR019777">
    <property type="entry name" value="Form_AcTrfase_GR_CS"/>
</dbReference>
<keyword evidence="12" id="KW-0560">Oxidoreductase</keyword>
<dbReference type="PANTHER" id="PTHR30191">
    <property type="entry name" value="FORMATE ACETYLTRANSFERASE"/>
    <property type="match status" value="1"/>
</dbReference>
<dbReference type="InterPro" id="IPR058240">
    <property type="entry name" value="rSAM_sf"/>
</dbReference>
<feature type="modified residue" description="Glycine radical" evidence="17">
    <location>
        <position position="819"/>
    </location>
</feature>
<dbReference type="PANTHER" id="PTHR30191:SF0">
    <property type="entry name" value="FORMATE ACETYLTRANSFERASE 1"/>
    <property type="match status" value="1"/>
</dbReference>
<dbReference type="InterPro" id="IPR004184">
    <property type="entry name" value="PFL_dom"/>
</dbReference>
<keyword evidence="15" id="KW-0012">Acyltransferase</keyword>
<sequence>MIRVSFLLRSLRSLQPKTQVVSLSTKSTRHCRPVFTEARRAFEEAQEDRPTDRSFAFRNLDSSQIDTHHIVFDNDIKSNNTSGSTSQESFPKLLQMPPPLPGDCHVKAYVEENVTPYLGDASFLAPPTKRTLASWQYCEELMKEEQKRGILDVDTVTPSTITSHPPGYVISKEMDLIKGLQTDAPLKRACKPRGGFQTVSSALKCYGFAPDPSMEAAYGSQGPVETHHKLVLDTYTAEMRRARQVHLLTGLPDSYGRGRIIGDYRRIPLYGVDELIARKKTDFDAIKDVSEAAMRQRSEISKQIKALKELIQLGDSYGCNLRKPAKTFKEAAQAMWLGHTAALKQQDGAAMSVGRWDTFLDIYAERDLRSGIATEQDLQEVIDDLVIKMRLVRHLRAPAYNELFAGDPTWMTLALGGCSEDGKPLVTKTSFRFLHTLSNLGPAPEPNLTVLWAQNLPLAFKRFCAEQSIKHSVIQYENDDLMRPTFGSDYSIACCVSAMRTGIDQQFFGARSNMVKLLLMCLNEGRDEHRGLLVSSELAKACVEAGVGPGDEDSPIDYDTIERLYFDVAIPWIARLYADTMNVIHFSHDRTNYESMQMALHNSNVNRLMAFGIAGLSVVADSLSAIKHGDVFPVRNDKGLTVDFIRANPSGDLPVFGNNDDRVDKIAIEVVERFHEELQKQPLYRNAKATVAALTITSNVVYGKNTGATPDGRAAGEAFAPGANPGHGRDQNGVLASLSSVAKLPYEKCMDGISNTFCVLPSALGFDPEQRPTTLVTLLDGYFGQNAHHLNVNVLSRELLEDADKNPEKYPNLSIRVSGYCVKFSRLSPAQRKEVMARTMHSSSVAHSVTSVQALRARSNGRLDPSMAVGVKGSVYSIESFTTSDGPGIRTNVFLQGCPKRCVFCCNPETWNLINPDTNQHSAITDIEIASMVEQYKEYLRPQNGGLTVSGGEPLMQPEFVAALFRRAHDMGVTTCLDTACYGNEDDWEKVLKETDYVMLCLKGMDDDVAQDIARHPPRFMSRAKDFARYICRSHADDIKLSLRWVLLKGKTDTFDELNRLVEFAKELSSVFTHVELIPYHELGRSKYDQLGLEYALNGTPSYDIDDARSVQKQLENAGIKATVAMV</sequence>
<keyword evidence="9" id="KW-0949">S-adenosyl-L-methionine</keyword>
<evidence type="ECO:0000256" key="9">
    <source>
        <dbReference type="ARBA" id="ARBA00022691"/>
    </source>
</evidence>
<evidence type="ECO:0000256" key="2">
    <source>
        <dbReference type="ARBA" id="ARBA00004496"/>
    </source>
</evidence>
<evidence type="ECO:0000256" key="12">
    <source>
        <dbReference type="ARBA" id="ARBA00023002"/>
    </source>
</evidence>
<evidence type="ECO:0000256" key="13">
    <source>
        <dbReference type="ARBA" id="ARBA00023004"/>
    </source>
</evidence>
<evidence type="ECO:0000256" key="7">
    <source>
        <dbReference type="ARBA" id="ARBA00022490"/>
    </source>
</evidence>
<evidence type="ECO:0000256" key="3">
    <source>
        <dbReference type="ARBA" id="ARBA00008375"/>
    </source>
</evidence>
<reference evidence="21" key="1">
    <citation type="submission" date="2021-01" db="EMBL/GenBank/DDBJ databases">
        <authorList>
            <person name="Corre E."/>
            <person name="Pelletier E."/>
            <person name="Niang G."/>
            <person name="Scheremetjew M."/>
            <person name="Finn R."/>
            <person name="Kale V."/>
            <person name="Holt S."/>
            <person name="Cochrane G."/>
            <person name="Meng A."/>
            <person name="Brown T."/>
            <person name="Cohen L."/>
        </authorList>
    </citation>
    <scope>NUCLEOTIDE SEQUENCE</scope>
    <source>
        <strain evidence="21">CCMP127</strain>
    </source>
</reference>
<dbReference type="InterPro" id="IPR013785">
    <property type="entry name" value="Aldolase_TIM"/>
</dbReference>
<dbReference type="Pfam" id="PF01228">
    <property type="entry name" value="Gly_radical"/>
    <property type="match status" value="1"/>
</dbReference>
<dbReference type="InterPro" id="IPR001989">
    <property type="entry name" value="Radical_activat_CS"/>
</dbReference>
<keyword evidence="10" id="KW-0479">Metal-binding</keyword>
<evidence type="ECO:0000256" key="11">
    <source>
        <dbReference type="ARBA" id="ARBA00022818"/>
    </source>
</evidence>
<evidence type="ECO:0000256" key="15">
    <source>
        <dbReference type="ARBA" id="ARBA00023315"/>
    </source>
</evidence>
<feature type="domain" description="Radical SAM core" evidence="20">
    <location>
        <begin position="884"/>
        <end position="1121"/>
    </location>
</feature>
<dbReference type="CDD" id="cd01335">
    <property type="entry name" value="Radical_SAM"/>
    <property type="match status" value="1"/>
</dbReference>
<dbReference type="GO" id="GO:0008861">
    <property type="term" value="F:formate C-acetyltransferase activity"/>
    <property type="evidence" value="ECO:0007669"/>
    <property type="project" value="UniProtKB-EC"/>
</dbReference>
<evidence type="ECO:0000256" key="14">
    <source>
        <dbReference type="ARBA" id="ARBA00023014"/>
    </source>
</evidence>
<dbReference type="SFLD" id="SFLDG01066">
    <property type="entry name" value="organic_radical-activating_enz"/>
    <property type="match status" value="1"/>
</dbReference>
<dbReference type="Gene3D" id="3.20.20.70">
    <property type="entry name" value="Aldolase class I"/>
    <property type="match status" value="1"/>
</dbReference>
<dbReference type="SUPFAM" id="SSF51998">
    <property type="entry name" value="PFL-like glycyl radical enzymes"/>
    <property type="match status" value="1"/>
</dbReference>
<evidence type="ECO:0000256" key="1">
    <source>
        <dbReference type="ARBA" id="ARBA00001966"/>
    </source>
</evidence>
<dbReference type="GO" id="GO:0016491">
    <property type="term" value="F:oxidoreductase activity"/>
    <property type="evidence" value="ECO:0007669"/>
    <property type="project" value="UniProtKB-KW"/>
</dbReference>
<keyword evidence="11 17" id="KW-0556">Organic radical</keyword>
<keyword evidence="7" id="KW-0963">Cytoplasm</keyword>
<evidence type="ECO:0000256" key="6">
    <source>
        <dbReference type="ARBA" id="ARBA00022485"/>
    </source>
</evidence>
<evidence type="ECO:0000256" key="16">
    <source>
        <dbReference type="ARBA" id="ARBA00049029"/>
    </source>
</evidence>
<evidence type="ECO:0000259" key="20">
    <source>
        <dbReference type="PROSITE" id="PS51918"/>
    </source>
</evidence>
<dbReference type="EMBL" id="HBIM01000254">
    <property type="protein sequence ID" value="CAE0401906.1"/>
    <property type="molecule type" value="Transcribed_RNA"/>
</dbReference>
<evidence type="ECO:0000256" key="8">
    <source>
        <dbReference type="ARBA" id="ARBA00022679"/>
    </source>
</evidence>
<feature type="domain" description="Glycine radical" evidence="18">
    <location>
        <begin position="721"/>
        <end position="844"/>
    </location>
</feature>
<dbReference type="PROSITE" id="PS51149">
    <property type="entry name" value="GLY_RADICAL_2"/>
    <property type="match status" value="1"/>
</dbReference>
<organism evidence="21">
    <name type="scientific">Amphora coffeiformis</name>
    <dbReference type="NCBI Taxonomy" id="265554"/>
    <lineage>
        <taxon>Eukaryota</taxon>
        <taxon>Sar</taxon>
        <taxon>Stramenopiles</taxon>
        <taxon>Ochrophyta</taxon>
        <taxon>Bacillariophyta</taxon>
        <taxon>Bacillariophyceae</taxon>
        <taxon>Bacillariophycidae</taxon>
        <taxon>Thalassiophysales</taxon>
        <taxon>Catenulaceae</taxon>
        <taxon>Amphora</taxon>
    </lineage>
</organism>
<dbReference type="AlphaFoldDB" id="A0A7S3P2I1"/>
<gene>
    <name evidence="21" type="ORF">ACOF00016_LOCUS224</name>
</gene>
<dbReference type="Pfam" id="PF04055">
    <property type="entry name" value="Radical_SAM"/>
    <property type="match status" value="1"/>
</dbReference>
<dbReference type="InterPro" id="IPR001150">
    <property type="entry name" value="Gly_radical"/>
</dbReference>